<dbReference type="InParanoid" id="A0A0D2WU75"/>
<keyword evidence="2" id="KW-0489">Methyltransferase</keyword>
<keyword evidence="6" id="KW-1185">Reference proteome</keyword>
<proteinExistence type="predicted"/>
<gene>
    <name evidence="5" type="ORF">CAOG_006501</name>
</gene>
<name>A0A0D2WU75_CAPO3</name>
<dbReference type="GO" id="GO:0032259">
    <property type="term" value="P:methylation"/>
    <property type="evidence" value="ECO:0007669"/>
    <property type="project" value="UniProtKB-KW"/>
</dbReference>
<dbReference type="GO" id="GO:0008757">
    <property type="term" value="F:S-adenosylmethionine-dependent methyltransferase activity"/>
    <property type="evidence" value="ECO:0007669"/>
    <property type="project" value="InterPro"/>
</dbReference>
<dbReference type="InterPro" id="IPR029063">
    <property type="entry name" value="SAM-dependent_MTases_sf"/>
</dbReference>
<accession>A0A0D2WU75</accession>
<dbReference type="CDD" id="cd02440">
    <property type="entry name" value="AdoMet_MTases"/>
    <property type="match status" value="1"/>
</dbReference>
<dbReference type="Gene3D" id="3.40.50.150">
    <property type="entry name" value="Vaccinia Virus protein VP39"/>
    <property type="match status" value="1"/>
</dbReference>
<keyword evidence="4" id="KW-0949">S-adenosyl-L-methionine</keyword>
<reference evidence="6" key="1">
    <citation type="submission" date="2011-02" db="EMBL/GenBank/DDBJ databases">
        <title>The Genome Sequence of Capsaspora owczarzaki ATCC 30864.</title>
        <authorList>
            <person name="Russ C."/>
            <person name="Cuomo C."/>
            <person name="Burger G."/>
            <person name="Gray M.W."/>
            <person name="Holland P.W.H."/>
            <person name="King N."/>
            <person name="Lang F.B.F."/>
            <person name="Roger A.J."/>
            <person name="Ruiz-Trillo I."/>
            <person name="Young S.K."/>
            <person name="Zeng Q."/>
            <person name="Gargeya S."/>
            <person name="Alvarado L."/>
            <person name="Berlin A."/>
            <person name="Chapman S.B."/>
            <person name="Chen Z."/>
            <person name="Freedman E."/>
            <person name="Gellesch M."/>
            <person name="Goldberg J."/>
            <person name="Griggs A."/>
            <person name="Gujja S."/>
            <person name="Heilman E."/>
            <person name="Heiman D."/>
            <person name="Howarth C."/>
            <person name="Mehta T."/>
            <person name="Neiman D."/>
            <person name="Pearson M."/>
            <person name="Roberts A."/>
            <person name="Saif S."/>
            <person name="Shea T."/>
            <person name="Shenoy N."/>
            <person name="Sisk P."/>
            <person name="Stolte C."/>
            <person name="Sykes S."/>
            <person name="White J."/>
            <person name="Yandava C."/>
            <person name="Haas B."/>
            <person name="Nusbaum C."/>
            <person name="Birren B."/>
        </authorList>
    </citation>
    <scope>NUCLEOTIDE SEQUENCE</scope>
    <source>
        <strain evidence="6">ATCC 30864</strain>
    </source>
</reference>
<dbReference type="EMBL" id="KE346370">
    <property type="protein sequence ID" value="KJE96135.1"/>
    <property type="molecule type" value="Genomic_DNA"/>
</dbReference>
<keyword evidence="3" id="KW-0808">Transferase</keyword>
<dbReference type="STRING" id="595528.A0A0D2WU75"/>
<evidence type="ECO:0000256" key="1">
    <source>
        <dbReference type="ARBA" id="ARBA00022553"/>
    </source>
</evidence>
<dbReference type="OrthoDB" id="276151at2759"/>
<dbReference type="RefSeq" id="XP_004345250.2">
    <property type="nucleotide sequence ID" value="XM_004345200.2"/>
</dbReference>
<keyword evidence="1" id="KW-0597">Phosphoprotein</keyword>
<organism evidence="5 6">
    <name type="scientific">Capsaspora owczarzaki (strain ATCC 30864)</name>
    <dbReference type="NCBI Taxonomy" id="595528"/>
    <lineage>
        <taxon>Eukaryota</taxon>
        <taxon>Filasterea</taxon>
        <taxon>Capsaspora</taxon>
    </lineage>
</organism>
<dbReference type="SUPFAM" id="SSF53335">
    <property type="entry name" value="S-adenosyl-L-methionine-dependent methyltransferases"/>
    <property type="match status" value="1"/>
</dbReference>
<evidence type="ECO:0000313" key="6">
    <source>
        <dbReference type="Proteomes" id="UP000008743"/>
    </source>
</evidence>
<dbReference type="PANTHER" id="PTHR32183:SF11">
    <property type="entry name" value="THIOL METHYLTRANSFERASE 2-RELATED"/>
    <property type="match status" value="1"/>
</dbReference>
<dbReference type="PANTHER" id="PTHR32183">
    <property type="match status" value="1"/>
</dbReference>
<protein>
    <recommendedName>
        <fullName evidence="7">Thiol methyltransferase 2</fullName>
    </recommendedName>
</protein>
<evidence type="ECO:0008006" key="7">
    <source>
        <dbReference type="Google" id="ProtNLM"/>
    </source>
</evidence>
<dbReference type="PhylomeDB" id="A0A0D2WU75"/>
<evidence type="ECO:0000256" key="4">
    <source>
        <dbReference type="ARBA" id="ARBA00022691"/>
    </source>
</evidence>
<dbReference type="AlphaFoldDB" id="A0A0D2WU75"/>
<evidence type="ECO:0000256" key="3">
    <source>
        <dbReference type="ARBA" id="ARBA00022679"/>
    </source>
</evidence>
<dbReference type="InterPro" id="IPR008854">
    <property type="entry name" value="TPMT"/>
</dbReference>
<dbReference type="Pfam" id="PF05724">
    <property type="entry name" value="TPMT"/>
    <property type="match status" value="1"/>
</dbReference>
<evidence type="ECO:0000256" key="2">
    <source>
        <dbReference type="ARBA" id="ARBA00022603"/>
    </source>
</evidence>
<sequence length="252" mass="27652">MLKVGVRTIGRGFASFAHNGRVLSSTTGTSEPQTSGKRLQGVQELRRIVNSEPNAGVAWDQVWKQKVTPWVQATSAPALLELIEQNQLPGGRALVPGCGHGNDVFALAEPGKRTVIGLDISPTVIAQCEKTREERNIPKESAQFLSADFFTYAPAKSFNVIYDYTFLGALPANLHSAWASQMHKLLDDSGELVTVIFPVDGHEGGPPYAMSPEQTINLLTPLGFRCIHLRPVTKAHKGRENIEWLGRWKKSQ</sequence>
<dbReference type="PROSITE" id="PS51585">
    <property type="entry name" value="SAM_MT_TPMT"/>
    <property type="match status" value="1"/>
</dbReference>
<evidence type="ECO:0000313" key="5">
    <source>
        <dbReference type="EMBL" id="KJE96135.1"/>
    </source>
</evidence>
<dbReference type="Proteomes" id="UP000008743">
    <property type="component" value="Unassembled WGS sequence"/>
</dbReference>